<name>A0A1R3ILQ1_9ROSI</name>
<gene>
    <name evidence="1" type="ORF">COLO4_22533</name>
</gene>
<protein>
    <submittedName>
        <fullName evidence="1">Uncharacterized protein</fullName>
    </submittedName>
</protein>
<dbReference type="AlphaFoldDB" id="A0A1R3ILQ1"/>
<organism evidence="1 2">
    <name type="scientific">Corchorus olitorius</name>
    <dbReference type="NCBI Taxonomy" id="93759"/>
    <lineage>
        <taxon>Eukaryota</taxon>
        <taxon>Viridiplantae</taxon>
        <taxon>Streptophyta</taxon>
        <taxon>Embryophyta</taxon>
        <taxon>Tracheophyta</taxon>
        <taxon>Spermatophyta</taxon>
        <taxon>Magnoliopsida</taxon>
        <taxon>eudicotyledons</taxon>
        <taxon>Gunneridae</taxon>
        <taxon>Pentapetalae</taxon>
        <taxon>rosids</taxon>
        <taxon>malvids</taxon>
        <taxon>Malvales</taxon>
        <taxon>Malvaceae</taxon>
        <taxon>Grewioideae</taxon>
        <taxon>Apeibeae</taxon>
        <taxon>Corchorus</taxon>
    </lineage>
</organism>
<sequence>MSGRDQIPETAEKFAGKVESVVMSIQAVME</sequence>
<accession>A0A1R3ILQ1</accession>
<comment type="caution">
    <text evidence="1">The sequence shown here is derived from an EMBL/GenBank/DDBJ whole genome shotgun (WGS) entry which is preliminary data.</text>
</comment>
<reference evidence="2" key="1">
    <citation type="submission" date="2013-09" db="EMBL/GenBank/DDBJ databases">
        <title>Corchorus olitorius genome sequencing.</title>
        <authorList>
            <person name="Alam M."/>
            <person name="Haque M.S."/>
            <person name="Islam M.S."/>
            <person name="Emdad E.M."/>
            <person name="Islam M.M."/>
            <person name="Ahmed B."/>
            <person name="Halim A."/>
            <person name="Hossen Q.M.M."/>
            <person name="Hossain M.Z."/>
            <person name="Ahmed R."/>
            <person name="Khan M.M."/>
            <person name="Islam R."/>
            <person name="Rashid M.M."/>
            <person name="Khan S.A."/>
            <person name="Rahman M.S."/>
            <person name="Alam M."/>
            <person name="Yahiya A.S."/>
            <person name="Khan M.S."/>
            <person name="Azam M.S."/>
            <person name="Haque T."/>
            <person name="Lashkar M.Z.H."/>
            <person name="Akhand A.I."/>
            <person name="Morshed G."/>
            <person name="Roy S."/>
            <person name="Uddin K.S."/>
            <person name="Rabeya T."/>
            <person name="Hossain A.S."/>
            <person name="Chowdhury A."/>
            <person name="Snigdha A.R."/>
            <person name="Mortoza M.S."/>
            <person name="Matin S.A."/>
            <person name="Hoque S.M.E."/>
            <person name="Islam M.K."/>
            <person name="Roy D.K."/>
            <person name="Haider R."/>
            <person name="Moosa M.M."/>
            <person name="Elias S.M."/>
            <person name="Hasan A.M."/>
            <person name="Jahan S."/>
            <person name="Shafiuddin M."/>
            <person name="Mahmood N."/>
            <person name="Shommy N.S."/>
        </authorList>
    </citation>
    <scope>NUCLEOTIDE SEQUENCE [LARGE SCALE GENOMIC DNA]</scope>
    <source>
        <strain evidence="2">cv. O-4</strain>
    </source>
</reference>
<dbReference type="Proteomes" id="UP000187203">
    <property type="component" value="Unassembled WGS sequence"/>
</dbReference>
<proteinExistence type="predicted"/>
<evidence type="ECO:0000313" key="1">
    <source>
        <dbReference type="EMBL" id="OMO83471.1"/>
    </source>
</evidence>
<keyword evidence="2" id="KW-1185">Reference proteome</keyword>
<dbReference type="EMBL" id="AWUE01017978">
    <property type="protein sequence ID" value="OMO83471.1"/>
    <property type="molecule type" value="Genomic_DNA"/>
</dbReference>
<evidence type="ECO:0000313" key="2">
    <source>
        <dbReference type="Proteomes" id="UP000187203"/>
    </source>
</evidence>